<evidence type="ECO:0000256" key="1">
    <source>
        <dbReference type="ARBA" id="ARBA00004496"/>
    </source>
</evidence>
<keyword evidence="3" id="KW-0963">Cytoplasm</keyword>
<sequence length="164" mass="17921">MAIVEVRIDDRLIHGQVSNLWVPHFGVERLLVVDDAVAADEDRKAVLRFACPPQCKLSVFDTAKAAEKLSRGIDAGIRVMIVAVGPIPLLRMQELGYRLPSITVGNMSRRPGTRQVANLAYANGEELAAFQGLLNFGVTLAFQPTPTSRREDLTAAVTKMNEGH</sequence>
<dbReference type="EMBL" id="BNEK01000002">
    <property type="protein sequence ID" value="GHJ26825.1"/>
    <property type="molecule type" value="Genomic_DNA"/>
</dbReference>
<keyword evidence="6" id="KW-0598">Phosphotransferase system</keyword>
<dbReference type="Gene3D" id="3.40.35.10">
    <property type="entry name" value="Phosphotransferase system, sorbose subfamily IIB component"/>
    <property type="match status" value="1"/>
</dbReference>
<dbReference type="Proteomes" id="UP001054854">
    <property type="component" value="Unassembled WGS sequence"/>
</dbReference>
<reference evidence="9" key="1">
    <citation type="submission" date="2024-05" db="EMBL/GenBank/DDBJ databases">
        <title>Whole genome shotgun sequence of Streptomyces hygroscopicus NBRC 113678.</title>
        <authorList>
            <person name="Komaki H."/>
            <person name="Tamura T."/>
        </authorList>
    </citation>
    <scope>NUCLEOTIDE SEQUENCE</scope>
    <source>
        <strain evidence="9">N11-34</strain>
    </source>
</reference>
<proteinExistence type="predicted"/>
<organism evidence="9 10">
    <name type="scientific">Streptomyces hygroscopicus</name>
    <dbReference type="NCBI Taxonomy" id="1912"/>
    <lineage>
        <taxon>Bacteria</taxon>
        <taxon>Bacillati</taxon>
        <taxon>Actinomycetota</taxon>
        <taxon>Actinomycetes</taxon>
        <taxon>Kitasatosporales</taxon>
        <taxon>Streptomycetaceae</taxon>
        <taxon>Streptomyces</taxon>
        <taxon>Streptomyces violaceusniger group</taxon>
    </lineage>
</organism>
<feature type="domain" description="PTS EIIB type-4" evidence="8">
    <location>
        <begin position="1"/>
        <end position="164"/>
    </location>
</feature>
<evidence type="ECO:0000256" key="2">
    <source>
        <dbReference type="ARBA" id="ARBA00022448"/>
    </source>
</evidence>
<evidence type="ECO:0000313" key="10">
    <source>
        <dbReference type="Proteomes" id="UP001054854"/>
    </source>
</evidence>
<evidence type="ECO:0000256" key="5">
    <source>
        <dbReference type="ARBA" id="ARBA00022679"/>
    </source>
</evidence>
<dbReference type="SUPFAM" id="SSF52728">
    <property type="entry name" value="PTS IIb component"/>
    <property type="match status" value="1"/>
</dbReference>
<keyword evidence="10" id="KW-1185">Reference proteome</keyword>
<dbReference type="Pfam" id="PF03830">
    <property type="entry name" value="PTSIIB_sorb"/>
    <property type="match status" value="1"/>
</dbReference>
<evidence type="ECO:0000256" key="7">
    <source>
        <dbReference type="ARBA" id="ARBA00022777"/>
    </source>
</evidence>
<keyword evidence="2" id="KW-0813">Transport</keyword>
<dbReference type="PROSITE" id="PS51101">
    <property type="entry name" value="PTS_EIIB_TYPE_4"/>
    <property type="match status" value="1"/>
</dbReference>
<keyword evidence="4" id="KW-0762">Sugar transport</keyword>
<evidence type="ECO:0000256" key="4">
    <source>
        <dbReference type="ARBA" id="ARBA00022597"/>
    </source>
</evidence>
<evidence type="ECO:0000259" key="8">
    <source>
        <dbReference type="PROSITE" id="PS51101"/>
    </source>
</evidence>
<accession>A0ABQ3TU30</accession>
<evidence type="ECO:0000313" key="9">
    <source>
        <dbReference type="EMBL" id="GHJ26825.1"/>
    </source>
</evidence>
<keyword evidence="5" id="KW-0808">Transferase</keyword>
<dbReference type="InterPro" id="IPR004720">
    <property type="entry name" value="PTS_IIB_sorbose-sp"/>
</dbReference>
<protein>
    <submittedName>
        <fullName evidence="9">PTS mannose transporter subunit IID</fullName>
    </submittedName>
</protein>
<evidence type="ECO:0000256" key="6">
    <source>
        <dbReference type="ARBA" id="ARBA00022683"/>
    </source>
</evidence>
<comment type="subcellular location">
    <subcellularLocation>
        <location evidence="1">Cytoplasm</location>
    </subcellularLocation>
</comment>
<comment type="caution">
    <text evidence="9">The sequence shown here is derived from an EMBL/GenBank/DDBJ whole genome shotgun (WGS) entry which is preliminary data.</text>
</comment>
<name>A0ABQ3TU30_STRHY</name>
<dbReference type="InterPro" id="IPR036667">
    <property type="entry name" value="PTS_IIB_sorbose-sp_sf"/>
</dbReference>
<evidence type="ECO:0000256" key="3">
    <source>
        <dbReference type="ARBA" id="ARBA00022490"/>
    </source>
</evidence>
<gene>
    <name evidence="9" type="ORF">TPA0910_12580</name>
</gene>
<dbReference type="RefSeq" id="WP_060950222.1">
    <property type="nucleotide sequence ID" value="NZ_BBON01000022.1"/>
</dbReference>
<keyword evidence="7" id="KW-0418">Kinase</keyword>